<keyword evidence="2" id="KW-1133">Transmembrane helix</keyword>
<accession>A0A7R9GHY1</accession>
<dbReference type="PANTHER" id="PTHR12174">
    <property type="entry name" value="SIGNAL PEPTIDE PEPTIDASE"/>
    <property type="match status" value="1"/>
</dbReference>
<feature type="signal peptide" evidence="3">
    <location>
        <begin position="1"/>
        <end position="18"/>
    </location>
</feature>
<proteinExistence type="predicted"/>
<dbReference type="EMBL" id="CAJPEX010005051">
    <property type="protein sequence ID" value="CAG0923378.1"/>
    <property type="molecule type" value="Genomic_DNA"/>
</dbReference>
<feature type="region of interest" description="Disordered" evidence="1">
    <location>
        <begin position="26"/>
        <end position="45"/>
    </location>
</feature>
<feature type="transmembrane region" description="Helical" evidence="2">
    <location>
        <begin position="202"/>
        <end position="221"/>
    </location>
</feature>
<evidence type="ECO:0000256" key="3">
    <source>
        <dbReference type="SAM" id="SignalP"/>
    </source>
</evidence>
<dbReference type="PANTHER" id="PTHR12174:SF103">
    <property type="entry name" value="INTRAMEMBRANE PROTEASE (IMPAS) FAMILY"/>
    <property type="match status" value="1"/>
</dbReference>
<protein>
    <submittedName>
        <fullName evidence="4">Uncharacterized protein</fullName>
    </submittedName>
</protein>
<gene>
    <name evidence="4" type="ORF">NMOB1V02_LOCUS10843</name>
</gene>
<dbReference type="InterPro" id="IPR007369">
    <property type="entry name" value="Peptidase_A22B_SPP"/>
</dbReference>
<organism evidence="4">
    <name type="scientific">Notodromas monacha</name>
    <dbReference type="NCBI Taxonomy" id="399045"/>
    <lineage>
        <taxon>Eukaryota</taxon>
        <taxon>Metazoa</taxon>
        <taxon>Ecdysozoa</taxon>
        <taxon>Arthropoda</taxon>
        <taxon>Crustacea</taxon>
        <taxon>Oligostraca</taxon>
        <taxon>Ostracoda</taxon>
        <taxon>Podocopa</taxon>
        <taxon>Podocopida</taxon>
        <taxon>Cypridocopina</taxon>
        <taxon>Cypridoidea</taxon>
        <taxon>Cyprididae</taxon>
        <taxon>Notodromas</taxon>
    </lineage>
</organism>
<keyword evidence="2" id="KW-0472">Membrane</keyword>
<dbReference type="OrthoDB" id="29661at2759"/>
<sequence length="329" mass="35570">MRLLLLIAVISSAEIVAGGVDGKRSEDLPTVSDVDGEPKASKASTPKNDGLGFEYTVFCVRNPATALSKNFCSANYPSLRALNSTSCSANPTGYAPFRNLRKDDWNGCSKSDDLDLKGKVVILNDAADCSLDDRIEVLEAMDAKGLVLITSNGSVPEIHSNKSGTKITLMAISSQSLKAIEGMGSTLEVNAFSPTHGFDPSLLVVFTLAVFCVAVGAYWSGHYRHKLYSRLRGRPEDSASTSGAEKSQNAVKASKAQHKTEEAVSIDLTPLTVFMLVLAMCGMLVLLYYFYSYIIYIILALYGIASSYGLSECLGCLSFFNVVKRFSWR</sequence>
<keyword evidence="3" id="KW-0732">Signal</keyword>
<dbReference type="GO" id="GO:0098554">
    <property type="term" value="C:cytoplasmic side of endoplasmic reticulum membrane"/>
    <property type="evidence" value="ECO:0007669"/>
    <property type="project" value="TreeGrafter"/>
</dbReference>
<feature type="transmembrane region" description="Helical" evidence="2">
    <location>
        <begin position="297"/>
        <end position="323"/>
    </location>
</feature>
<dbReference type="EMBL" id="OA887088">
    <property type="protein sequence ID" value="CAD7283226.1"/>
    <property type="molecule type" value="Genomic_DNA"/>
</dbReference>
<reference evidence="4" key="1">
    <citation type="submission" date="2020-11" db="EMBL/GenBank/DDBJ databases">
        <authorList>
            <person name="Tran Van P."/>
        </authorList>
    </citation>
    <scope>NUCLEOTIDE SEQUENCE</scope>
</reference>
<keyword evidence="2" id="KW-0812">Transmembrane</keyword>
<dbReference type="GO" id="GO:0042500">
    <property type="term" value="F:aspartic endopeptidase activity, intramembrane cleaving"/>
    <property type="evidence" value="ECO:0007669"/>
    <property type="project" value="InterPro"/>
</dbReference>
<evidence type="ECO:0000313" key="4">
    <source>
        <dbReference type="EMBL" id="CAD7283226.1"/>
    </source>
</evidence>
<keyword evidence="5" id="KW-1185">Reference proteome</keyword>
<dbReference type="AlphaFoldDB" id="A0A7R9GHY1"/>
<dbReference type="GO" id="GO:0005765">
    <property type="term" value="C:lysosomal membrane"/>
    <property type="evidence" value="ECO:0007669"/>
    <property type="project" value="TreeGrafter"/>
</dbReference>
<dbReference type="GO" id="GO:0098553">
    <property type="term" value="C:lumenal side of endoplasmic reticulum membrane"/>
    <property type="evidence" value="ECO:0007669"/>
    <property type="project" value="TreeGrafter"/>
</dbReference>
<feature type="transmembrane region" description="Helical" evidence="2">
    <location>
        <begin position="268"/>
        <end position="291"/>
    </location>
</feature>
<name>A0A7R9GHY1_9CRUS</name>
<evidence type="ECO:0000256" key="2">
    <source>
        <dbReference type="SAM" id="Phobius"/>
    </source>
</evidence>
<dbReference type="Proteomes" id="UP000678499">
    <property type="component" value="Unassembled WGS sequence"/>
</dbReference>
<evidence type="ECO:0000313" key="5">
    <source>
        <dbReference type="Proteomes" id="UP000678499"/>
    </source>
</evidence>
<dbReference type="GO" id="GO:0030660">
    <property type="term" value="C:Golgi-associated vesicle membrane"/>
    <property type="evidence" value="ECO:0007669"/>
    <property type="project" value="TreeGrafter"/>
</dbReference>
<evidence type="ECO:0000256" key="1">
    <source>
        <dbReference type="SAM" id="MobiDB-lite"/>
    </source>
</evidence>
<dbReference type="GO" id="GO:0033619">
    <property type="term" value="P:membrane protein proteolysis"/>
    <property type="evidence" value="ECO:0007669"/>
    <property type="project" value="TreeGrafter"/>
</dbReference>
<feature type="chain" id="PRO_5036210772" evidence="3">
    <location>
        <begin position="19"/>
        <end position="329"/>
    </location>
</feature>
<feature type="non-terminal residue" evidence="4">
    <location>
        <position position="1"/>
    </location>
</feature>